<sequence length="96" mass="10753">MSVRQAPIFVTTISTQPFPSPPVNSVSSRTGVHRMQSHDNVEFEVSVTILSYEPDILARKTLEAFWIAAKSPKMNRKEECIAITNELAPFQNLCGF</sequence>
<name>A0A016UVX2_9BILA</name>
<proteinExistence type="predicted"/>
<accession>A0A016UVX2</accession>
<dbReference type="Proteomes" id="UP000024635">
    <property type="component" value="Unassembled WGS sequence"/>
</dbReference>
<reference evidence="2" key="1">
    <citation type="journal article" date="2015" name="Nat. Genet.">
        <title>The genome and transcriptome of the zoonotic hookworm Ancylostoma ceylanicum identify infection-specific gene families.</title>
        <authorList>
            <person name="Schwarz E.M."/>
            <person name="Hu Y."/>
            <person name="Antoshechkin I."/>
            <person name="Miller M.M."/>
            <person name="Sternberg P.W."/>
            <person name="Aroian R.V."/>
        </authorList>
    </citation>
    <scope>NUCLEOTIDE SEQUENCE</scope>
    <source>
        <strain evidence="2">HY135</strain>
    </source>
</reference>
<dbReference type="AlphaFoldDB" id="A0A016UVX2"/>
<keyword evidence="2" id="KW-1185">Reference proteome</keyword>
<protein>
    <submittedName>
        <fullName evidence="1">Uncharacterized protein</fullName>
    </submittedName>
</protein>
<evidence type="ECO:0000313" key="1">
    <source>
        <dbReference type="EMBL" id="EYC19370.1"/>
    </source>
</evidence>
<dbReference type="EMBL" id="JARK01001360">
    <property type="protein sequence ID" value="EYC19370.1"/>
    <property type="molecule type" value="Genomic_DNA"/>
</dbReference>
<gene>
    <name evidence="1" type="primary">Acey_s0024.g1045</name>
    <name evidence="1" type="ORF">Y032_0024g1045</name>
</gene>
<evidence type="ECO:0000313" key="2">
    <source>
        <dbReference type="Proteomes" id="UP000024635"/>
    </source>
</evidence>
<dbReference type="OrthoDB" id="5847909at2759"/>
<comment type="caution">
    <text evidence="1">The sequence shown here is derived from an EMBL/GenBank/DDBJ whole genome shotgun (WGS) entry which is preliminary data.</text>
</comment>
<organism evidence="1 2">
    <name type="scientific">Ancylostoma ceylanicum</name>
    <dbReference type="NCBI Taxonomy" id="53326"/>
    <lineage>
        <taxon>Eukaryota</taxon>
        <taxon>Metazoa</taxon>
        <taxon>Ecdysozoa</taxon>
        <taxon>Nematoda</taxon>
        <taxon>Chromadorea</taxon>
        <taxon>Rhabditida</taxon>
        <taxon>Rhabditina</taxon>
        <taxon>Rhabditomorpha</taxon>
        <taxon>Strongyloidea</taxon>
        <taxon>Ancylostomatidae</taxon>
        <taxon>Ancylostomatinae</taxon>
        <taxon>Ancylostoma</taxon>
    </lineage>
</organism>